<dbReference type="FunFam" id="1.10.630.10:FF:000007">
    <property type="entry name" value="Cytochrome P450 76C4"/>
    <property type="match status" value="1"/>
</dbReference>
<comment type="cofactor">
    <cofactor evidence="5">
        <name>heme</name>
        <dbReference type="ChEBI" id="CHEBI:30413"/>
    </cofactor>
</comment>
<dbReference type="Gene3D" id="1.10.630.10">
    <property type="entry name" value="Cytochrome P450"/>
    <property type="match status" value="1"/>
</dbReference>
<evidence type="ECO:0000313" key="8">
    <source>
        <dbReference type="EMBL" id="OUZ99478.1"/>
    </source>
</evidence>
<feature type="chain" id="PRO_5013392542" evidence="7">
    <location>
        <begin position="25"/>
        <end position="503"/>
    </location>
</feature>
<dbReference type="AlphaFoldDB" id="A0A200PMP4"/>
<comment type="similarity">
    <text evidence="1 6">Belongs to the cytochrome P450 family.</text>
</comment>
<evidence type="ECO:0000256" key="7">
    <source>
        <dbReference type="SAM" id="SignalP"/>
    </source>
</evidence>
<dbReference type="PRINTS" id="PR00463">
    <property type="entry name" value="EP450I"/>
</dbReference>
<keyword evidence="7" id="KW-0732">Signal</keyword>
<reference evidence="8 9" key="1">
    <citation type="journal article" date="2017" name="Mol. Plant">
        <title>The Genome of Medicinal Plant Macleaya cordata Provides New Insights into Benzylisoquinoline Alkaloids Metabolism.</title>
        <authorList>
            <person name="Liu X."/>
            <person name="Liu Y."/>
            <person name="Huang P."/>
            <person name="Ma Y."/>
            <person name="Qing Z."/>
            <person name="Tang Q."/>
            <person name="Cao H."/>
            <person name="Cheng P."/>
            <person name="Zheng Y."/>
            <person name="Yuan Z."/>
            <person name="Zhou Y."/>
            <person name="Liu J."/>
            <person name="Tang Z."/>
            <person name="Zhuo Y."/>
            <person name="Zhang Y."/>
            <person name="Yu L."/>
            <person name="Huang J."/>
            <person name="Yang P."/>
            <person name="Peng Q."/>
            <person name="Zhang J."/>
            <person name="Jiang W."/>
            <person name="Zhang Z."/>
            <person name="Lin K."/>
            <person name="Ro D.K."/>
            <person name="Chen X."/>
            <person name="Xiong X."/>
            <person name="Shang Y."/>
            <person name="Huang S."/>
            <person name="Zeng J."/>
        </authorList>
    </citation>
    <scope>NUCLEOTIDE SEQUENCE [LARGE SCALE GENOMIC DNA]</scope>
    <source>
        <strain evidence="9">cv. BLH2017</strain>
        <tissue evidence="8">Root</tissue>
    </source>
</reference>
<dbReference type="Proteomes" id="UP000195402">
    <property type="component" value="Unassembled WGS sequence"/>
</dbReference>
<evidence type="ECO:0000313" key="9">
    <source>
        <dbReference type="Proteomes" id="UP000195402"/>
    </source>
</evidence>
<keyword evidence="2 5" id="KW-0479">Metal-binding</keyword>
<feature type="binding site" description="axial binding residue" evidence="5">
    <location>
        <position position="446"/>
    </location>
    <ligand>
        <name>heme</name>
        <dbReference type="ChEBI" id="CHEBI:30413"/>
    </ligand>
    <ligandPart>
        <name>Fe</name>
        <dbReference type="ChEBI" id="CHEBI:18248"/>
    </ligandPart>
</feature>
<dbReference type="FunCoup" id="A0A200PMP4">
    <property type="interactions" value="398"/>
</dbReference>
<dbReference type="GO" id="GO:0033075">
    <property type="term" value="P:isoquinoline alkaloid biosynthetic process"/>
    <property type="evidence" value="ECO:0007669"/>
    <property type="project" value="UniProtKB-ARBA"/>
</dbReference>
<evidence type="ECO:0000256" key="5">
    <source>
        <dbReference type="PIRSR" id="PIRSR602401-1"/>
    </source>
</evidence>
<dbReference type="InterPro" id="IPR036396">
    <property type="entry name" value="Cyt_P450_sf"/>
</dbReference>
<evidence type="ECO:0000256" key="4">
    <source>
        <dbReference type="ARBA" id="ARBA00023004"/>
    </source>
</evidence>
<dbReference type="PRINTS" id="PR00385">
    <property type="entry name" value="P450"/>
</dbReference>
<evidence type="ECO:0000256" key="1">
    <source>
        <dbReference type="ARBA" id="ARBA00010617"/>
    </source>
</evidence>
<keyword evidence="3 6" id="KW-0560">Oxidoreductase</keyword>
<dbReference type="InterPro" id="IPR002401">
    <property type="entry name" value="Cyt_P450_E_grp-I"/>
</dbReference>
<keyword evidence="6" id="KW-0503">Monooxygenase</keyword>
<dbReference type="GO" id="GO:0004497">
    <property type="term" value="F:monooxygenase activity"/>
    <property type="evidence" value="ECO:0007669"/>
    <property type="project" value="UniProtKB-KW"/>
</dbReference>
<comment type="caution">
    <text evidence="8">The sequence shown here is derived from an EMBL/GenBank/DDBJ whole genome shotgun (WGS) entry which is preliminary data.</text>
</comment>
<dbReference type="PROSITE" id="PS00086">
    <property type="entry name" value="CYTOCHROME_P450"/>
    <property type="match status" value="1"/>
</dbReference>
<dbReference type="OMA" id="IHRHPRD"/>
<keyword evidence="5 6" id="KW-0349">Heme</keyword>
<name>A0A200PMP4_MACCD</name>
<dbReference type="InParanoid" id="A0A200PMP4"/>
<dbReference type="CDD" id="cd11073">
    <property type="entry name" value="CYP76-like"/>
    <property type="match status" value="1"/>
</dbReference>
<feature type="signal peptide" evidence="7">
    <location>
        <begin position="1"/>
        <end position="24"/>
    </location>
</feature>
<dbReference type="STRING" id="56857.A0A200PMP4"/>
<evidence type="ECO:0000256" key="3">
    <source>
        <dbReference type="ARBA" id="ARBA00023002"/>
    </source>
</evidence>
<dbReference type="InterPro" id="IPR001128">
    <property type="entry name" value="Cyt_P450"/>
</dbReference>
<organism evidence="8 9">
    <name type="scientific">Macleaya cordata</name>
    <name type="common">Five-seeded plume-poppy</name>
    <name type="synonym">Bocconia cordata</name>
    <dbReference type="NCBI Taxonomy" id="56857"/>
    <lineage>
        <taxon>Eukaryota</taxon>
        <taxon>Viridiplantae</taxon>
        <taxon>Streptophyta</taxon>
        <taxon>Embryophyta</taxon>
        <taxon>Tracheophyta</taxon>
        <taxon>Spermatophyta</taxon>
        <taxon>Magnoliopsida</taxon>
        <taxon>Ranunculales</taxon>
        <taxon>Papaveraceae</taxon>
        <taxon>Papaveroideae</taxon>
        <taxon>Macleaya</taxon>
    </lineage>
</organism>
<gene>
    <name evidence="8" type="ORF">BVC80_8973g24</name>
</gene>
<keyword evidence="9" id="KW-1185">Reference proteome</keyword>
<dbReference type="OrthoDB" id="2789670at2759"/>
<proteinExistence type="inferred from homology"/>
<dbReference type="EMBL" id="MVGT01004437">
    <property type="protein sequence ID" value="OUZ99478.1"/>
    <property type="molecule type" value="Genomic_DNA"/>
</dbReference>
<sequence>MNYLTTFFLWLLPAWICLHMISSAARLSRRKSSQTTNLPPGPVPLPIVGNLFKFIGKNPHESLTHLVDIYGPLMSLKLGSLTTIIVSSSTMAKEVLQKHDQSFSNRTVLDAVSALNHHESSMVWLPVSHRWRSLRKITNSLMFTTQKLDSNQTLRRQKLNDLISFVHQKSLSGSSIDIGEIIFTTVLNLISNTMFSMDMADLYSESSAGEFKRLVKAVMKEAGDPNLADYFPILRWIDPQGARRRMTRYFASSNEFFDRMMDERLQSKQTRTSHDLLDTLLDISLQENGFEVGRPEIQALIKDFLFAGSETSAITVEWAMAELLHNPHMMAKARLELHEIIGKDQPVEESDIVRLPYLQAIVKETLRLHPTVPFLVPRKAETDVKIHDYVVPKNARVIVNVLAIGRDPTIWTNPTSFNPERFLNSEIDFRGQDFELIPFGSGRRICPALPLAQRMVHLMLGSLLHSFEWKLVDGLKPEDMDMQGKLDITLQKAEPLQAIPIKV</sequence>
<dbReference type="GO" id="GO:0016705">
    <property type="term" value="F:oxidoreductase activity, acting on paired donors, with incorporation or reduction of molecular oxygen"/>
    <property type="evidence" value="ECO:0007669"/>
    <property type="project" value="InterPro"/>
</dbReference>
<protein>
    <submittedName>
        <fullName evidence="8">Cytochrome P450</fullName>
    </submittedName>
</protein>
<evidence type="ECO:0000256" key="2">
    <source>
        <dbReference type="ARBA" id="ARBA00022723"/>
    </source>
</evidence>
<dbReference type="Pfam" id="PF00067">
    <property type="entry name" value="p450"/>
    <property type="match status" value="1"/>
</dbReference>
<accession>A0A200PMP4</accession>
<dbReference type="PANTHER" id="PTHR47950">
    <property type="entry name" value="CYTOCHROME P450, FAMILY 76, SUBFAMILY C, POLYPEPTIDE 5-RELATED"/>
    <property type="match status" value="1"/>
</dbReference>
<keyword evidence="4 5" id="KW-0408">Iron</keyword>
<evidence type="ECO:0000256" key="6">
    <source>
        <dbReference type="RuleBase" id="RU000461"/>
    </source>
</evidence>
<dbReference type="GO" id="GO:0020037">
    <property type="term" value="F:heme binding"/>
    <property type="evidence" value="ECO:0007669"/>
    <property type="project" value="InterPro"/>
</dbReference>
<dbReference type="SUPFAM" id="SSF48264">
    <property type="entry name" value="Cytochrome P450"/>
    <property type="match status" value="1"/>
</dbReference>
<dbReference type="GO" id="GO:0005506">
    <property type="term" value="F:iron ion binding"/>
    <property type="evidence" value="ECO:0007669"/>
    <property type="project" value="InterPro"/>
</dbReference>
<dbReference type="PANTHER" id="PTHR47950:SF4">
    <property type="entry name" value="GERANIOL 8-HYDROXYLASE-LIKE"/>
    <property type="match status" value="1"/>
</dbReference>
<dbReference type="InterPro" id="IPR017972">
    <property type="entry name" value="Cyt_P450_CS"/>
</dbReference>